<dbReference type="Pfam" id="PF00171">
    <property type="entry name" value="Aldedh"/>
    <property type="match status" value="1"/>
</dbReference>
<keyword evidence="7" id="KW-1185">Reference proteome</keyword>
<evidence type="ECO:0000313" key="6">
    <source>
        <dbReference type="EMBL" id="PQA86356.1"/>
    </source>
</evidence>
<comment type="similarity">
    <text evidence="1 4">Belongs to the aldehyde dehydrogenase family.</text>
</comment>
<feature type="active site" evidence="3">
    <location>
        <position position="270"/>
    </location>
</feature>
<organism evidence="6 7">
    <name type="scientific">Hyphococcus luteus</name>
    <dbReference type="NCBI Taxonomy" id="2058213"/>
    <lineage>
        <taxon>Bacteria</taxon>
        <taxon>Pseudomonadati</taxon>
        <taxon>Pseudomonadota</taxon>
        <taxon>Alphaproteobacteria</taxon>
        <taxon>Parvularculales</taxon>
        <taxon>Parvularculaceae</taxon>
        <taxon>Hyphococcus</taxon>
    </lineage>
</organism>
<dbReference type="EC" id="1.2.1.16" evidence="6"/>
<dbReference type="InterPro" id="IPR029510">
    <property type="entry name" value="Ald_DH_CS_GLU"/>
</dbReference>
<evidence type="ECO:0000259" key="5">
    <source>
        <dbReference type="Pfam" id="PF00171"/>
    </source>
</evidence>
<dbReference type="Gene3D" id="3.40.605.10">
    <property type="entry name" value="Aldehyde Dehydrogenase, Chain A, domain 1"/>
    <property type="match status" value="1"/>
</dbReference>
<dbReference type="InterPro" id="IPR016160">
    <property type="entry name" value="Ald_DH_CS_CYS"/>
</dbReference>
<dbReference type="SUPFAM" id="SSF53720">
    <property type="entry name" value="ALDH-like"/>
    <property type="match status" value="1"/>
</dbReference>
<comment type="caution">
    <text evidence="6">The sequence shown here is derived from an EMBL/GenBank/DDBJ whole genome shotgun (WGS) entry which is preliminary data.</text>
</comment>
<feature type="domain" description="Aldehyde dehydrogenase" evidence="5">
    <location>
        <begin position="34"/>
        <end position="490"/>
    </location>
</feature>
<dbReference type="GO" id="GO:0009450">
    <property type="term" value="P:gamma-aminobutyric acid catabolic process"/>
    <property type="evidence" value="ECO:0007669"/>
    <property type="project" value="TreeGrafter"/>
</dbReference>
<dbReference type="OrthoDB" id="9812625at2"/>
<reference evidence="6 7" key="1">
    <citation type="submission" date="2017-12" db="EMBL/GenBank/DDBJ databases">
        <authorList>
            <person name="Hurst M.R.H."/>
        </authorList>
    </citation>
    <scope>NUCLEOTIDE SEQUENCE [LARGE SCALE GENOMIC DNA]</scope>
    <source>
        <strain evidence="6 7">SY-3-19</strain>
    </source>
</reference>
<dbReference type="InterPro" id="IPR016163">
    <property type="entry name" value="Ald_DH_C"/>
</dbReference>
<dbReference type="GO" id="GO:0004777">
    <property type="term" value="F:succinate-semialdehyde dehydrogenase (NAD+) activity"/>
    <property type="evidence" value="ECO:0007669"/>
    <property type="project" value="TreeGrafter"/>
</dbReference>
<evidence type="ECO:0000256" key="3">
    <source>
        <dbReference type="PROSITE-ProRule" id="PRU10007"/>
    </source>
</evidence>
<dbReference type="PROSITE" id="PS00687">
    <property type="entry name" value="ALDEHYDE_DEHYDR_GLU"/>
    <property type="match status" value="1"/>
</dbReference>
<dbReference type="Gene3D" id="3.40.309.10">
    <property type="entry name" value="Aldehyde Dehydrogenase, Chain A, domain 2"/>
    <property type="match status" value="1"/>
</dbReference>
<dbReference type="InterPro" id="IPR016162">
    <property type="entry name" value="Ald_DH_N"/>
</dbReference>
<dbReference type="FunFam" id="3.40.605.10:FF:000005">
    <property type="entry name" value="Succinate-semialdehyde dehydrogenase I"/>
    <property type="match status" value="1"/>
</dbReference>
<sequence length="496" mass="51841">MADAGANAENGALARGALSRADLIRDKAYIDGKWLEADGGASIDVDDPFTGEIIGRAPSVSEDQAKAAISSAEKAFPGWAKELTRHRGAILRRWFELVMDHQEDLARLITLENGKPLKEARAEVAYGAGFIEFYADEAGRIFGETIPSPVEGRRLLLEPEPIGVCAAITPWNFPLAMLTRKAAPALAAGCTMVAKPASQTPLSAYALAVLAEEAGLPPGVLNVVTGKAGMIGGLLTASSAVRKISFTGSTEIGAKLMEASAPSIKRLSLELGGNAPLLIFDDADLETAVETALVAKFRNSGQSCIAANRIYAQKGIYEKFLAAFAARVDGLVLGDGFDEKSDIGPLIDEPGVAKVREHLDEAVEGGAKVLAGAGASDGRLMPPTLLRDVAPDALLTREETFGPLAGVIPFETAEDGVRLANDTPFGLAAYLCSEDPATIARVGRAIESGMVGINTGLISTAVVPFGGVKMSGLGREGSSHGLMEYLNLKYLCHAGL</sequence>
<proteinExistence type="inferred from homology"/>
<gene>
    <name evidence="6" type="primary">gabD</name>
    <name evidence="6" type="ORF">CW354_18640</name>
</gene>
<dbReference type="CDD" id="cd07103">
    <property type="entry name" value="ALDH_F5_SSADH_GabD"/>
    <property type="match status" value="1"/>
</dbReference>
<accession>A0A2S7K1I5</accession>
<evidence type="ECO:0000256" key="4">
    <source>
        <dbReference type="RuleBase" id="RU003345"/>
    </source>
</evidence>
<dbReference type="AlphaFoldDB" id="A0A2S7K1I5"/>
<dbReference type="InterPro" id="IPR016161">
    <property type="entry name" value="Ald_DH/histidinol_DH"/>
</dbReference>
<dbReference type="RefSeq" id="WP_104831568.1">
    <property type="nucleotide sequence ID" value="NZ_PJCH01000015.1"/>
</dbReference>
<dbReference type="Proteomes" id="UP000239504">
    <property type="component" value="Unassembled WGS sequence"/>
</dbReference>
<dbReference type="EMBL" id="PJCH01000015">
    <property type="protein sequence ID" value="PQA86356.1"/>
    <property type="molecule type" value="Genomic_DNA"/>
</dbReference>
<name>A0A2S7K1I5_9PROT</name>
<dbReference type="InterPro" id="IPR050740">
    <property type="entry name" value="Aldehyde_DH_Superfamily"/>
</dbReference>
<dbReference type="PANTHER" id="PTHR43353">
    <property type="entry name" value="SUCCINATE-SEMIALDEHYDE DEHYDROGENASE, MITOCHONDRIAL"/>
    <property type="match status" value="1"/>
</dbReference>
<dbReference type="FunFam" id="3.40.309.10:FF:000004">
    <property type="entry name" value="Succinate-semialdehyde dehydrogenase I"/>
    <property type="match status" value="1"/>
</dbReference>
<protein>
    <submittedName>
        <fullName evidence="6">Succinate-semialdehyde dehydrogenase (NADP(+))</fullName>
        <ecNumber evidence="6">1.2.1.16</ecNumber>
    </submittedName>
</protein>
<dbReference type="PANTHER" id="PTHR43353:SF5">
    <property type="entry name" value="SUCCINATE-SEMIALDEHYDE DEHYDROGENASE, MITOCHONDRIAL"/>
    <property type="match status" value="1"/>
</dbReference>
<keyword evidence="2 4" id="KW-0560">Oxidoreductase</keyword>
<evidence type="ECO:0000313" key="7">
    <source>
        <dbReference type="Proteomes" id="UP000239504"/>
    </source>
</evidence>
<evidence type="ECO:0000256" key="2">
    <source>
        <dbReference type="ARBA" id="ARBA00023002"/>
    </source>
</evidence>
<dbReference type="PROSITE" id="PS00070">
    <property type="entry name" value="ALDEHYDE_DEHYDR_CYS"/>
    <property type="match status" value="1"/>
</dbReference>
<dbReference type="InterPro" id="IPR015590">
    <property type="entry name" value="Aldehyde_DH_dom"/>
</dbReference>
<evidence type="ECO:0000256" key="1">
    <source>
        <dbReference type="ARBA" id="ARBA00009986"/>
    </source>
</evidence>